<dbReference type="GO" id="GO:0071011">
    <property type="term" value="C:precatalytic spliceosome"/>
    <property type="evidence" value="ECO:0007669"/>
    <property type="project" value="TreeGrafter"/>
</dbReference>
<feature type="compositionally biased region" description="Low complexity" evidence="7">
    <location>
        <begin position="289"/>
        <end position="319"/>
    </location>
</feature>
<dbReference type="FunFam" id="3.30.70.330:FF:000505">
    <property type="entry name" value="Splicing factor 3B subunit 4"/>
    <property type="match status" value="1"/>
</dbReference>
<dbReference type="SUPFAM" id="SSF54928">
    <property type="entry name" value="RNA-binding domain, RBD"/>
    <property type="match status" value="1"/>
</dbReference>
<evidence type="ECO:0000256" key="6">
    <source>
        <dbReference type="PROSITE-ProRule" id="PRU00176"/>
    </source>
</evidence>
<dbReference type="Gene3D" id="3.30.70.330">
    <property type="match status" value="2"/>
</dbReference>
<dbReference type="GO" id="GO:0005686">
    <property type="term" value="C:U2 snRNP"/>
    <property type="evidence" value="ECO:0007669"/>
    <property type="project" value="TreeGrafter"/>
</dbReference>
<feature type="compositionally biased region" description="Polar residues" evidence="7">
    <location>
        <begin position="274"/>
        <end position="287"/>
    </location>
</feature>
<feature type="domain" description="RRM" evidence="8">
    <location>
        <begin position="111"/>
        <end position="191"/>
    </location>
</feature>
<dbReference type="PROSITE" id="PS50102">
    <property type="entry name" value="RRM"/>
    <property type="match status" value="2"/>
</dbReference>
<evidence type="ECO:0000256" key="3">
    <source>
        <dbReference type="ARBA" id="ARBA00022737"/>
    </source>
</evidence>
<dbReference type="EMBL" id="JAVRRT010000014">
    <property type="protein sequence ID" value="KAK5166191.1"/>
    <property type="molecule type" value="Genomic_DNA"/>
</dbReference>
<dbReference type="InterPro" id="IPR052084">
    <property type="entry name" value="SF3B4_spliceosome_assoc"/>
</dbReference>
<feature type="domain" description="RRM" evidence="8">
    <location>
        <begin position="15"/>
        <end position="93"/>
    </location>
</feature>
<evidence type="ECO:0000259" key="8">
    <source>
        <dbReference type="PROSITE" id="PS50102"/>
    </source>
</evidence>
<organism evidence="9 10">
    <name type="scientific">Saxophila tyrrhenica</name>
    <dbReference type="NCBI Taxonomy" id="1690608"/>
    <lineage>
        <taxon>Eukaryota</taxon>
        <taxon>Fungi</taxon>
        <taxon>Dikarya</taxon>
        <taxon>Ascomycota</taxon>
        <taxon>Pezizomycotina</taxon>
        <taxon>Dothideomycetes</taxon>
        <taxon>Dothideomycetidae</taxon>
        <taxon>Mycosphaerellales</taxon>
        <taxon>Extremaceae</taxon>
        <taxon>Saxophila</taxon>
    </lineage>
</organism>
<dbReference type="Pfam" id="PF00076">
    <property type="entry name" value="RRM_1"/>
    <property type="match status" value="2"/>
</dbReference>
<feature type="region of interest" description="Disordered" evidence="7">
    <location>
        <begin position="220"/>
        <end position="360"/>
    </location>
</feature>
<dbReference type="Proteomes" id="UP001337655">
    <property type="component" value="Unassembled WGS sequence"/>
</dbReference>
<dbReference type="PANTHER" id="PTHR48030">
    <property type="entry name" value="SPLICING FACTOR 3B SUBUNIT 4"/>
    <property type="match status" value="1"/>
</dbReference>
<reference evidence="9 10" key="1">
    <citation type="submission" date="2023-08" db="EMBL/GenBank/DDBJ databases">
        <title>Black Yeasts Isolated from many extreme environments.</title>
        <authorList>
            <person name="Coleine C."/>
            <person name="Stajich J.E."/>
            <person name="Selbmann L."/>
        </authorList>
    </citation>
    <scope>NUCLEOTIDE SEQUENCE [LARGE SCALE GENOMIC DNA]</scope>
    <source>
        <strain evidence="9 10">CCFEE 5935</strain>
    </source>
</reference>
<evidence type="ECO:0000256" key="7">
    <source>
        <dbReference type="SAM" id="MobiDB-lite"/>
    </source>
</evidence>
<evidence type="ECO:0000256" key="4">
    <source>
        <dbReference type="ARBA" id="ARBA00022884"/>
    </source>
</evidence>
<dbReference type="GO" id="GO:0048026">
    <property type="term" value="P:positive regulation of mRNA splicing, via spliceosome"/>
    <property type="evidence" value="ECO:0007669"/>
    <property type="project" value="TreeGrafter"/>
</dbReference>
<sequence length="360" mass="39455">MSGGGNRHYDQDKDSTIYVGQIEERIPDRLIWELFTQAGPVVNVHLPKDRVSQSHQGFGFVEFRGEKDADYACQLMNNISLNNKRLRVNKASADRRGPGGEPAAAAQGIGAELFIGNLDSTADERALFDVFSRFGSLIATPKIARTEDGLPKGFGFLSYSTFEASDDAIEHMNGQPFGPSSQEITVQYAYKKDGKSERHGDPAERALAAQAKAHGIEVHSMAGVPPTGPANPYGAPFKPEDPAPPPQPAAFTPQHTPQPGPYAQQYPPQYSNQGYNPNQGYSNQGYNAPQPQYPQQYQPQQYQPHQYQPYQFPTPQPTYNTMAPPPMGAFPPPNANLPPRPPGPYPNNYPNQHNGASQLP</sequence>
<dbReference type="AlphaFoldDB" id="A0AAV9P1D6"/>
<dbReference type="RefSeq" id="XP_064656144.1">
    <property type="nucleotide sequence ID" value="XM_064805684.1"/>
</dbReference>
<proteinExistence type="inferred from homology"/>
<dbReference type="InterPro" id="IPR035979">
    <property type="entry name" value="RBD_domain_sf"/>
</dbReference>
<evidence type="ECO:0000256" key="5">
    <source>
        <dbReference type="ARBA" id="ARBA00023242"/>
    </source>
</evidence>
<comment type="similarity">
    <text evidence="2">Belongs to the SF3B4 family.</text>
</comment>
<keyword evidence="10" id="KW-1185">Reference proteome</keyword>
<dbReference type="PANTHER" id="PTHR48030:SF3">
    <property type="entry name" value="SPLICING FACTOR 3B SUBUNIT 4"/>
    <property type="match status" value="1"/>
</dbReference>
<evidence type="ECO:0000313" key="10">
    <source>
        <dbReference type="Proteomes" id="UP001337655"/>
    </source>
</evidence>
<dbReference type="InterPro" id="IPR034158">
    <property type="entry name" value="SF3B4_RRM1"/>
</dbReference>
<comment type="caution">
    <text evidence="9">The sequence shown here is derived from an EMBL/GenBank/DDBJ whole genome shotgun (WGS) entry which is preliminary data.</text>
</comment>
<evidence type="ECO:0000256" key="1">
    <source>
        <dbReference type="ARBA" id="ARBA00004123"/>
    </source>
</evidence>
<keyword evidence="3" id="KW-0677">Repeat</keyword>
<comment type="subcellular location">
    <subcellularLocation>
        <location evidence="1">Nucleus</location>
    </subcellularLocation>
</comment>
<dbReference type="GeneID" id="89929785"/>
<protein>
    <submittedName>
        <fullName evidence="9">Spliceosome-associated protein 49</fullName>
    </submittedName>
</protein>
<keyword evidence="4 6" id="KW-0694">RNA-binding</keyword>
<dbReference type="GO" id="GO:0003723">
    <property type="term" value="F:RNA binding"/>
    <property type="evidence" value="ECO:0007669"/>
    <property type="project" value="UniProtKB-UniRule"/>
</dbReference>
<accession>A0AAV9P1D6</accession>
<dbReference type="InterPro" id="IPR012677">
    <property type="entry name" value="Nucleotide-bd_a/b_plait_sf"/>
</dbReference>
<dbReference type="InterPro" id="IPR000504">
    <property type="entry name" value="RRM_dom"/>
</dbReference>
<feature type="compositionally biased region" description="Pro residues" evidence="7">
    <location>
        <begin position="323"/>
        <end position="347"/>
    </location>
</feature>
<dbReference type="SMART" id="SM00360">
    <property type="entry name" value="RRM"/>
    <property type="match status" value="2"/>
</dbReference>
<dbReference type="GO" id="GO:0005730">
    <property type="term" value="C:nucleolus"/>
    <property type="evidence" value="ECO:0007669"/>
    <property type="project" value="TreeGrafter"/>
</dbReference>
<feature type="compositionally biased region" description="Low complexity" evidence="7">
    <location>
        <begin position="249"/>
        <end position="273"/>
    </location>
</feature>
<name>A0AAV9P1D6_9PEZI</name>
<dbReference type="CDD" id="cd12334">
    <property type="entry name" value="RRM1_SF3B4"/>
    <property type="match status" value="1"/>
</dbReference>
<evidence type="ECO:0000256" key="2">
    <source>
        <dbReference type="ARBA" id="ARBA00008363"/>
    </source>
</evidence>
<gene>
    <name evidence="9" type="primary">sap49</name>
    <name evidence="9" type="ORF">LTR77_008452</name>
</gene>
<keyword evidence="5" id="KW-0539">Nucleus</keyword>
<evidence type="ECO:0000313" key="9">
    <source>
        <dbReference type="EMBL" id="KAK5166191.1"/>
    </source>
</evidence>